<dbReference type="PANTHER" id="PTHR24567">
    <property type="entry name" value="CRP FAMILY TRANSCRIPTIONAL REGULATORY PROTEIN"/>
    <property type="match status" value="1"/>
</dbReference>
<feature type="modified residue" description="4-aspartylphosphate" evidence="4">
    <location>
        <position position="52"/>
    </location>
</feature>
<evidence type="ECO:0000259" key="7">
    <source>
        <dbReference type="PROSITE" id="PS51063"/>
    </source>
</evidence>
<dbReference type="InterPro" id="IPR011006">
    <property type="entry name" value="CheY-like_superfamily"/>
</dbReference>
<evidence type="ECO:0000259" key="5">
    <source>
        <dbReference type="PROSITE" id="PS50042"/>
    </source>
</evidence>
<sequence>MQTILLAERKDRKRGSLAPLLETAGYTVEVAADGQDGILRMRRSPPDLVICDMDIKGVDGLGMLHVMQQEGPLQLVPAILLMNDWDPRRYREAMQMGADDVMVRPFSGAELLQTVAIRLEKRHLLLQNAAAIDPADENDFRNVIRAFITDRNTVRLAPHEVIYREGETPRYMFYIISGKVKTVKTHEDGKDLLISLYKTGDFFGYIALLEEERYKATALAMDETELALIPRKDAEEMLGRVPLIFQKFVKMLARNLTEKENRLVGIAYDTLRKKVASALVHLRNKYHQGTGQYKVNIARDELASLAGTATESLIRTLGEFKQEKLIAIKGPFITLLEPGRLEDIAFH</sequence>
<feature type="domain" description="HTH crp-type" evidence="7">
    <location>
        <begin position="269"/>
        <end position="339"/>
    </location>
</feature>
<dbReference type="SUPFAM" id="SSF52172">
    <property type="entry name" value="CheY-like"/>
    <property type="match status" value="1"/>
</dbReference>
<dbReference type="Pfam" id="PF00072">
    <property type="entry name" value="Response_reg"/>
    <property type="match status" value="1"/>
</dbReference>
<proteinExistence type="predicted"/>
<dbReference type="PROSITE" id="PS50042">
    <property type="entry name" value="CNMP_BINDING_3"/>
    <property type="match status" value="1"/>
</dbReference>
<dbReference type="InterPro" id="IPR012318">
    <property type="entry name" value="HTH_CRP"/>
</dbReference>
<dbReference type="SUPFAM" id="SSF51206">
    <property type="entry name" value="cAMP-binding domain-like"/>
    <property type="match status" value="1"/>
</dbReference>
<dbReference type="PANTHER" id="PTHR24567:SF74">
    <property type="entry name" value="HTH-TYPE TRANSCRIPTIONAL REGULATOR ARCR"/>
    <property type="match status" value="1"/>
</dbReference>
<dbReference type="EMBL" id="CP150096">
    <property type="protein sequence ID" value="WZN46052.1"/>
    <property type="molecule type" value="Genomic_DNA"/>
</dbReference>
<gene>
    <name evidence="8" type="ORF">WJU22_24445</name>
</gene>
<evidence type="ECO:0000256" key="2">
    <source>
        <dbReference type="ARBA" id="ARBA00023125"/>
    </source>
</evidence>
<keyword evidence="1" id="KW-0805">Transcription regulation</keyword>
<dbReference type="InterPro" id="IPR014710">
    <property type="entry name" value="RmlC-like_jellyroll"/>
</dbReference>
<evidence type="ECO:0000313" key="9">
    <source>
        <dbReference type="Proteomes" id="UP001449657"/>
    </source>
</evidence>
<dbReference type="InterPro" id="IPR001789">
    <property type="entry name" value="Sig_transdc_resp-reg_receiver"/>
</dbReference>
<dbReference type="RefSeq" id="WP_341840793.1">
    <property type="nucleotide sequence ID" value="NZ_CP149792.1"/>
</dbReference>
<keyword evidence="4" id="KW-0597">Phosphoprotein</keyword>
<dbReference type="Gene3D" id="1.10.10.10">
    <property type="entry name" value="Winged helix-like DNA-binding domain superfamily/Winged helix DNA-binding domain"/>
    <property type="match status" value="1"/>
</dbReference>
<dbReference type="Gene3D" id="2.60.120.10">
    <property type="entry name" value="Jelly Rolls"/>
    <property type="match status" value="1"/>
</dbReference>
<feature type="domain" description="Cyclic nucleotide-binding" evidence="5">
    <location>
        <begin position="131"/>
        <end position="255"/>
    </location>
</feature>
<evidence type="ECO:0000259" key="6">
    <source>
        <dbReference type="PROSITE" id="PS50110"/>
    </source>
</evidence>
<dbReference type="Proteomes" id="UP001449657">
    <property type="component" value="Chromosome"/>
</dbReference>
<keyword evidence="2" id="KW-0238">DNA-binding</keyword>
<dbReference type="InterPro" id="IPR000595">
    <property type="entry name" value="cNMP-bd_dom"/>
</dbReference>
<name>A0ABZ2Z1L7_9BACT</name>
<dbReference type="InterPro" id="IPR050397">
    <property type="entry name" value="Env_Response_Regulators"/>
</dbReference>
<evidence type="ECO:0000313" key="8">
    <source>
        <dbReference type="EMBL" id="WZN46052.1"/>
    </source>
</evidence>
<dbReference type="InterPro" id="IPR036390">
    <property type="entry name" value="WH_DNA-bd_sf"/>
</dbReference>
<dbReference type="Pfam" id="PF13545">
    <property type="entry name" value="HTH_Crp_2"/>
    <property type="match status" value="1"/>
</dbReference>
<dbReference type="CDD" id="cd00038">
    <property type="entry name" value="CAP_ED"/>
    <property type="match status" value="1"/>
</dbReference>
<dbReference type="SMART" id="SM00100">
    <property type="entry name" value="cNMP"/>
    <property type="match status" value="1"/>
</dbReference>
<accession>A0ABZ2Z1L7</accession>
<dbReference type="Gene3D" id="3.40.50.2300">
    <property type="match status" value="1"/>
</dbReference>
<keyword evidence="9" id="KW-1185">Reference proteome</keyword>
<dbReference type="SUPFAM" id="SSF46785">
    <property type="entry name" value="Winged helix' DNA-binding domain"/>
    <property type="match status" value="1"/>
</dbReference>
<dbReference type="InterPro" id="IPR036388">
    <property type="entry name" value="WH-like_DNA-bd_sf"/>
</dbReference>
<organism evidence="8 9">
    <name type="scientific">Chitinophaga caseinilytica</name>
    <dbReference type="NCBI Taxonomy" id="2267521"/>
    <lineage>
        <taxon>Bacteria</taxon>
        <taxon>Pseudomonadati</taxon>
        <taxon>Bacteroidota</taxon>
        <taxon>Chitinophagia</taxon>
        <taxon>Chitinophagales</taxon>
        <taxon>Chitinophagaceae</taxon>
        <taxon>Chitinophaga</taxon>
    </lineage>
</organism>
<reference evidence="8 9" key="1">
    <citation type="submission" date="2024-03" db="EMBL/GenBank/DDBJ databases">
        <title>Chitinophaga caseinilytica sp. nov., a casein hydrolysing bacterium isolated from forest soil.</title>
        <authorList>
            <person name="Lee D.S."/>
            <person name="Han D.M."/>
            <person name="Baek J.H."/>
            <person name="Choi D.G."/>
            <person name="Jeon J.H."/>
            <person name="Jeon C.O."/>
        </authorList>
    </citation>
    <scope>NUCLEOTIDE SEQUENCE [LARGE SCALE GENOMIC DNA]</scope>
    <source>
        <strain evidence="8 9">KACC 19118</strain>
    </source>
</reference>
<dbReference type="Pfam" id="PF00027">
    <property type="entry name" value="cNMP_binding"/>
    <property type="match status" value="1"/>
</dbReference>
<dbReference type="SMART" id="SM00448">
    <property type="entry name" value="REC"/>
    <property type="match status" value="1"/>
</dbReference>
<evidence type="ECO:0000256" key="1">
    <source>
        <dbReference type="ARBA" id="ARBA00023015"/>
    </source>
</evidence>
<evidence type="ECO:0000256" key="3">
    <source>
        <dbReference type="ARBA" id="ARBA00023163"/>
    </source>
</evidence>
<keyword evidence="3" id="KW-0804">Transcription</keyword>
<dbReference type="PROSITE" id="PS51063">
    <property type="entry name" value="HTH_CRP_2"/>
    <property type="match status" value="1"/>
</dbReference>
<feature type="domain" description="Response regulatory" evidence="6">
    <location>
        <begin position="3"/>
        <end position="119"/>
    </location>
</feature>
<dbReference type="SMART" id="SM00419">
    <property type="entry name" value="HTH_CRP"/>
    <property type="match status" value="1"/>
</dbReference>
<dbReference type="InterPro" id="IPR018490">
    <property type="entry name" value="cNMP-bd_dom_sf"/>
</dbReference>
<evidence type="ECO:0000256" key="4">
    <source>
        <dbReference type="PROSITE-ProRule" id="PRU00169"/>
    </source>
</evidence>
<protein>
    <submittedName>
        <fullName evidence="8">Cyclic nucleotide-binding domain-containing protein</fullName>
    </submittedName>
</protein>
<dbReference type="PROSITE" id="PS50110">
    <property type="entry name" value="RESPONSE_REGULATORY"/>
    <property type="match status" value="1"/>
</dbReference>